<organism evidence="6 7">
    <name type="scientific">Myotis brandtii</name>
    <name type="common">Brandt's bat</name>
    <dbReference type="NCBI Taxonomy" id="109478"/>
    <lineage>
        <taxon>Eukaryota</taxon>
        <taxon>Metazoa</taxon>
        <taxon>Chordata</taxon>
        <taxon>Craniata</taxon>
        <taxon>Vertebrata</taxon>
        <taxon>Euteleostomi</taxon>
        <taxon>Mammalia</taxon>
        <taxon>Eutheria</taxon>
        <taxon>Laurasiatheria</taxon>
        <taxon>Chiroptera</taxon>
        <taxon>Yangochiroptera</taxon>
        <taxon>Vespertilionidae</taxon>
        <taxon>Myotis</taxon>
    </lineage>
</organism>
<dbReference type="AlphaFoldDB" id="S7MZH4"/>
<dbReference type="InterPro" id="IPR018097">
    <property type="entry name" value="EGF_Ca-bd_CS"/>
</dbReference>
<evidence type="ECO:0000313" key="6">
    <source>
        <dbReference type="EMBL" id="EPQ10004.1"/>
    </source>
</evidence>
<dbReference type="PROSITE" id="PS01187">
    <property type="entry name" value="EGF_CA"/>
    <property type="match status" value="1"/>
</dbReference>
<evidence type="ECO:0000256" key="3">
    <source>
        <dbReference type="ARBA" id="ARBA00023180"/>
    </source>
</evidence>
<dbReference type="Gene3D" id="2.10.25.10">
    <property type="entry name" value="Laminin"/>
    <property type="match status" value="1"/>
</dbReference>
<evidence type="ECO:0000259" key="5">
    <source>
        <dbReference type="PROSITE" id="PS50026"/>
    </source>
</evidence>
<keyword evidence="1 4" id="KW-0245">EGF-like domain</keyword>
<reference evidence="6 7" key="1">
    <citation type="journal article" date="2013" name="Nat. Commun.">
        <title>Genome analysis reveals insights into physiology and longevity of the Brandt's bat Myotis brandtii.</title>
        <authorList>
            <person name="Seim I."/>
            <person name="Fang X."/>
            <person name="Xiong Z."/>
            <person name="Lobanov A.V."/>
            <person name="Huang Z."/>
            <person name="Ma S."/>
            <person name="Feng Y."/>
            <person name="Turanov A.A."/>
            <person name="Zhu Y."/>
            <person name="Lenz T.L."/>
            <person name="Gerashchenko M.V."/>
            <person name="Fan D."/>
            <person name="Hee Yim S."/>
            <person name="Yao X."/>
            <person name="Jordan D."/>
            <person name="Xiong Y."/>
            <person name="Ma Y."/>
            <person name="Lyapunov A.N."/>
            <person name="Chen G."/>
            <person name="Kulakova O.I."/>
            <person name="Sun Y."/>
            <person name="Lee S.G."/>
            <person name="Bronson R.T."/>
            <person name="Moskalev A.A."/>
            <person name="Sunyaev S.R."/>
            <person name="Zhang G."/>
            <person name="Krogh A."/>
            <person name="Wang J."/>
            <person name="Gladyshev V.N."/>
        </authorList>
    </citation>
    <scope>NUCLEOTIDE SEQUENCE [LARGE SCALE GENOMIC DNA]</scope>
</reference>
<keyword evidence="3" id="KW-0325">Glycoprotein</keyword>
<dbReference type="CDD" id="cd00054">
    <property type="entry name" value="EGF_CA"/>
    <property type="match status" value="1"/>
</dbReference>
<dbReference type="PROSITE" id="PS00010">
    <property type="entry name" value="ASX_HYDROXYL"/>
    <property type="match status" value="1"/>
</dbReference>
<dbReference type="InterPro" id="IPR000742">
    <property type="entry name" value="EGF"/>
</dbReference>
<accession>S7MZH4</accession>
<sequence>MCFEGEVEGHQVVACVLTVGSSGNEKWGQGGPDALALSSDVNECILGQNPCHKTTHCLNNVGSYKCRCRSGWKPIPGSPNGQINTVCEEGSEFRSHISTDLQLKPSDHIFTGTHTNPAE</sequence>
<feature type="domain" description="EGF-like" evidence="5">
    <location>
        <begin position="40"/>
        <end position="78"/>
    </location>
</feature>
<dbReference type="PROSITE" id="PS50026">
    <property type="entry name" value="EGF_3"/>
    <property type="match status" value="1"/>
</dbReference>
<dbReference type="GO" id="GO:0005509">
    <property type="term" value="F:calcium ion binding"/>
    <property type="evidence" value="ECO:0007669"/>
    <property type="project" value="InterPro"/>
</dbReference>
<keyword evidence="6" id="KW-0675">Receptor</keyword>
<protein>
    <submittedName>
        <fullName evidence="6">EGF-like module-containing mucin-like hormone receptor-like 2</fullName>
    </submittedName>
</protein>
<dbReference type="InterPro" id="IPR001881">
    <property type="entry name" value="EGF-like_Ca-bd_dom"/>
</dbReference>
<gene>
    <name evidence="6" type="ORF">D623_10001202</name>
</gene>
<proteinExistence type="predicted"/>
<evidence type="ECO:0000256" key="2">
    <source>
        <dbReference type="ARBA" id="ARBA00023157"/>
    </source>
</evidence>
<name>S7MZH4_MYOBR</name>
<dbReference type="SUPFAM" id="SSF57196">
    <property type="entry name" value="EGF/Laminin"/>
    <property type="match status" value="1"/>
</dbReference>
<evidence type="ECO:0000256" key="4">
    <source>
        <dbReference type="PROSITE-ProRule" id="PRU00076"/>
    </source>
</evidence>
<dbReference type="InterPro" id="IPR000152">
    <property type="entry name" value="EGF-type_Asp/Asn_hydroxyl_site"/>
</dbReference>
<keyword evidence="7" id="KW-1185">Reference proteome</keyword>
<comment type="caution">
    <text evidence="4">Lacks conserved residue(s) required for the propagation of feature annotation.</text>
</comment>
<evidence type="ECO:0000313" key="7">
    <source>
        <dbReference type="Proteomes" id="UP000052978"/>
    </source>
</evidence>
<dbReference type="InterPro" id="IPR049883">
    <property type="entry name" value="NOTCH1_EGF-like"/>
</dbReference>
<dbReference type="Pfam" id="PF07645">
    <property type="entry name" value="EGF_CA"/>
    <property type="match status" value="1"/>
</dbReference>
<dbReference type="SMART" id="SM00179">
    <property type="entry name" value="EGF_CA"/>
    <property type="match status" value="1"/>
</dbReference>
<evidence type="ECO:0000256" key="1">
    <source>
        <dbReference type="ARBA" id="ARBA00022536"/>
    </source>
</evidence>
<dbReference type="EMBL" id="KE162893">
    <property type="protein sequence ID" value="EPQ10004.1"/>
    <property type="molecule type" value="Genomic_DNA"/>
</dbReference>
<dbReference type="FunFam" id="2.10.25.10:FF:000422">
    <property type="entry name" value="Adhesion G protein-coupled receptor E2"/>
    <property type="match status" value="1"/>
</dbReference>
<keyword evidence="2" id="KW-1015">Disulfide bond</keyword>
<dbReference type="Proteomes" id="UP000052978">
    <property type="component" value="Unassembled WGS sequence"/>
</dbReference>